<keyword evidence="1" id="KW-0472">Membrane</keyword>
<keyword evidence="1" id="KW-0812">Transmembrane</keyword>
<protein>
    <submittedName>
        <fullName evidence="2">Uncharacterized protein</fullName>
    </submittedName>
</protein>
<keyword evidence="3" id="KW-1185">Reference proteome</keyword>
<dbReference type="InParanoid" id="A0A4S2MV71"/>
<sequence>MSGNTYGLFAVLGILFFFTIWYCECWVVKLYRIIIVPTCRSWAGVLHPPALPLPIIFVFVISLLSHLPSPSHHQLHPFMPVSSRATSSPTSSDFTEASGKAEALKNTDVCHSTLFTPTTQPHNLAPGSLGFESTFI</sequence>
<dbReference type="Proteomes" id="UP000298138">
    <property type="component" value="Unassembled WGS sequence"/>
</dbReference>
<gene>
    <name evidence="2" type="ORF">EX30DRAFT_52283</name>
</gene>
<name>A0A4S2MV71_9PEZI</name>
<dbReference type="AlphaFoldDB" id="A0A4S2MV71"/>
<keyword evidence="1" id="KW-1133">Transmembrane helix</keyword>
<dbReference type="EMBL" id="ML220124">
    <property type="protein sequence ID" value="TGZ80502.1"/>
    <property type="molecule type" value="Genomic_DNA"/>
</dbReference>
<feature type="transmembrane region" description="Helical" evidence="1">
    <location>
        <begin position="49"/>
        <end position="67"/>
    </location>
</feature>
<reference evidence="2 3" key="1">
    <citation type="submission" date="2019-04" db="EMBL/GenBank/DDBJ databases">
        <title>Comparative genomics and transcriptomics to analyze fruiting body development in filamentous ascomycetes.</title>
        <authorList>
            <consortium name="DOE Joint Genome Institute"/>
            <person name="Lutkenhaus R."/>
            <person name="Traeger S."/>
            <person name="Breuer J."/>
            <person name="Kuo A."/>
            <person name="Lipzen A."/>
            <person name="Pangilinan J."/>
            <person name="Dilworth D."/>
            <person name="Sandor L."/>
            <person name="Poggeler S."/>
            <person name="Barry K."/>
            <person name="Grigoriev I.V."/>
            <person name="Nowrousian M."/>
        </authorList>
    </citation>
    <scope>NUCLEOTIDE SEQUENCE [LARGE SCALE GENOMIC DNA]</scope>
    <source>
        <strain evidence="2 3">CBS 389.68</strain>
    </source>
</reference>
<accession>A0A4S2MV71</accession>
<organism evidence="2 3">
    <name type="scientific">Ascodesmis nigricans</name>
    <dbReference type="NCBI Taxonomy" id="341454"/>
    <lineage>
        <taxon>Eukaryota</taxon>
        <taxon>Fungi</taxon>
        <taxon>Dikarya</taxon>
        <taxon>Ascomycota</taxon>
        <taxon>Pezizomycotina</taxon>
        <taxon>Pezizomycetes</taxon>
        <taxon>Pezizales</taxon>
        <taxon>Ascodesmidaceae</taxon>
        <taxon>Ascodesmis</taxon>
    </lineage>
</organism>
<evidence type="ECO:0000256" key="1">
    <source>
        <dbReference type="SAM" id="Phobius"/>
    </source>
</evidence>
<proteinExistence type="predicted"/>
<evidence type="ECO:0000313" key="3">
    <source>
        <dbReference type="Proteomes" id="UP000298138"/>
    </source>
</evidence>
<feature type="transmembrane region" description="Helical" evidence="1">
    <location>
        <begin position="6"/>
        <end position="28"/>
    </location>
</feature>
<evidence type="ECO:0000313" key="2">
    <source>
        <dbReference type="EMBL" id="TGZ80502.1"/>
    </source>
</evidence>